<evidence type="ECO:0000313" key="16">
    <source>
        <dbReference type="EMBL" id="KAK1798597.1"/>
    </source>
</evidence>
<feature type="transmembrane region" description="Helical" evidence="15">
    <location>
        <begin position="187"/>
        <end position="212"/>
    </location>
</feature>
<evidence type="ECO:0000256" key="15">
    <source>
        <dbReference type="RuleBase" id="RU363109"/>
    </source>
</evidence>
<keyword evidence="12 15" id="KW-0456">Lyase</keyword>
<name>A0AAD8ZFR3_9TELE</name>
<organism evidence="16 17">
    <name type="scientific">Electrophorus voltai</name>
    <dbReference type="NCBI Taxonomy" id="2609070"/>
    <lineage>
        <taxon>Eukaryota</taxon>
        <taxon>Metazoa</taxon>
        <taxon>Chordata</taxon>
        <taxon>Craniata</taxon>
        <taxon>Vertebrata</taxon>
        <taxon>Euteleostomi</taxon>
        <taxon>Actinopterygii</taxon>
        <taxon>Neopterygii</taxon>
        <taxon>Teleostei</taxon>
        <taxon>Ostariophysi</taxon>
        <taxon>Gymnotiformes</taxon>
        <taxon>Gymnotoidei</taxon>
        <taxon>Gymnotidae</taxon>
        <taxon>Electrophorus</taxon>
    </lineage>
</organism>
<comment type="function">
    <text evidence="15">Catalyzes the third of the four reactions of the long-chain fatty acids elongation cycle. This endoplasmic reticulum-bound enzymatic process, allows the addition of two carbons to the chain of long- and very long-chain fatty acids/VLCFAs per cycle. This enzyme catalyzes the dehydration of the 3-hydroxyacyl-CoA intermediate into trans-2,3-enoyl-CoA, within each cycle of fatty acid elongation. Thereby, it participates to the production of VLCFAs of different chain lengths that are involved in multiple biological processes as precursors of membrane lipids and lipid mediators.</text>
</comment>
<dbReference type="AlphaFoldDB" id="A0AAD8ZFR3"/>
<comment type="catalytic activity">
    <reaction evidence="13">
        <text>(3R)-hydroxyhexadecanoyl-CoA = (2E)-hexadecenoyl-CoA + H2O</text>
        <dbReference type="Rhea" id="RHEA:39159"/>
        <dbReference type="ChEBI" id="CHEBI:15377"/>
        <dbReference type="ChEBI" id="CHEBI:61526"/>
        <dbReference type="ChEBI" id="CHEBI:74278"/>
    </reaction>
    <physiologicalReaction direction="left-to-right" evidence="13">
        <dbReference type="Rhea" id="RHEA:39160"/>
    </physiologicalReaction>
</comment>
<keyword evidence="5 15" id="KW-0444">Lipid biosynthesis</keyword>
<dbReference type="InterPro" id="IPR007482">
    <property type="entry name" value="Tyr_Pase-like_PTPLA"/>
</dbReference>
<keyword evidence="10 15" id="KW-0472">Membrane</keyword>
<keyword evidence="15" id="KW-0256">Endoplasmic reticulum</keyword>
<dbReference type="GO" id="GO:0030148">
    <property type="term" value="P:sphingolipid biosynthetic process"/>
    <property type="evidence" value="ECO:0007669"/>
    <property type="project" value="TreeGrafter"/>
</dbReference>
<keyword evidence="17" id="KW-1185">Reference proteome</keyword>
<dbReference type="GO" id="GO:0042761">
    <property type="term" value="P:very long-chain fatty acid biosynthetic process"/>
    <property type="evidence" value="ECO:0007669"/>
    <property type="project" value="TreeGrafter"/>
</dbReference>
<evidence type="ECO:0000256" key="8">
    <source>
        <dbReference type="ARBA" id="ARBA00022989"/>
    </source>
</evidence>
<dbReference type="GO" id="GO:0030497">
    <property type="term" value="P:fatty acid elongation"/>
    <property type="evidence" value="ECO:0007669"/>
    <property type="project" value="TreeGrafter"/>
</dbReference>
<keyword evidence="9 15" id="KW-0443">Lipid metabolism</keyword>
<comment type="caution">
    <text evidence="16">The sequence shown here is derived from an EMBL/GenBank/DDBJ whole genome shotgun (WGS) entry which is preliminary data.</text>
</comment>
<comment type="catalytic activity">
    <reaction evidence="14">
        <text>a very-long-chain (3R)-3-hydroxyacyl-CoA = a very-long-chain (2E)-enoyl-CoA + H2O</text>
        <dbReference type="Rhea" id="RHEA:45812"/>
        <dbReference type="ChEBI" id="CHEBI:15377"/>
        <dbReference type="ChEBI" id="CHEBI:83728"/>
        <dbReference type="ChEBI" id="CHEBI:85440"/>
        <dbReference type="EC" id="4.2.1.134"/>
    </reaction>
    <physiologicalReaction direction="left-to-right" evidence="14">
        <dbReference type="Rhea" id="RHEA:45813"/>
    </physiologicalReaction>
</comment>
<proteinExistence type="inferred from homology"/>
<comment type="pathway">
    <text evidence="2 15">Lipid metabolism; fatty acid biosynthesis.</text>
</comment>
<dbReference type="EMBL" id="JAROKS010000012">
    <property type="protein sequence ID" value="KAK1798597.1"/>
    <property type="molecule type" value="Genomic_DNA"/>
</dbReference>
<dbReference type="PANTHER" id="PTHR11035:SF20">
    <property type="entry name" value="VERY-LONG-CHAIN (3R)-3-HYDROXYACYL-COA DEHYDRATASE 3"/>
    <property type="match status" value="1"/>
</dbReference>
<evidence type="ECO:0000256" key="13">
    <source>
        <dbReference type="ARBA" id="ARBA00023688"/>
    </source>
</evidence>
<evidence type="ECO:0000256" key="1">
    <source>
        <dbReference type="ARBA" id="ARBA00004141"/>
    </source>
</evidence>
<feature type="non-terminal residue" evidence="16">
    <location>
        <position position="1"/>
    </location>
</feature>
<sequence length="233" mass="26370">FRFYDGMVAKTGLTTPVMLTNIQTLLQGDEQNIATERHLENKNVLDVLRQCYLFLYNLLQFLGFSWTLSRLTADLILQGQDCPALRGSQVAGRNLILFVVFGSLPDMQGRSVVFCVFYLWSAMDMFRYLAHAVVSIGMERRTLTWLQNAVWVLLYPLTAVAEAAAVLQSLPVFDKSGLFSIPLPEAVGFSISFSFSLRLYLVLMLFGMINLFCHVKLDIIYLCENDQRQTGAI</sequence>
<accession>A0AAD8ZFR3</accession>
<evidence type="ECO:0000256" key="10">
    <source>
        <dbReference type="ARBA" id="ARBA00023136"/>
    </source>
</evidence>
<keyword evidence="8 15" id="KW-1133">Transmembrane helix</keyword>
<evidence type="ECO:0000256" key="7">
    <source>
        <dbReference type="ARBA" id="ARBA00022832"/>
    </source>
</evidence>
<comment type="caution">
    <text evidence="15">Lacks conserved residue(s) required for the propagation of feature annotation.</text>
</comment>
<keyword evidence="7 15" id="KW-0276">Fatty acid metabolism</keyword>
<evidence type="ECO:0000313" key="17">
    <source>
        <dbReference type="Proteomes" id="UP001239994"/>
    </source>
</evidence>
<feature type="transmembrane region" description="Helical" evidence="15">
    <location>
        <begin position="149"/>
        <end position="167"/>
    </location>
</feature>
<feature type="transmembrane region" description="Helical" evidence="15">
    <location>
        <begin position="51"/>
        <end position="68"/>
    </location>
</feature>
<evidence type="ECO:0000256" key="4">
    <source>
        <dbReference type="ARBA" id="ARBA00013122"/>
    </source>
</evidence>
<gene>
    <name evidence="16" type="ORF">P4O66_006891</name>
</gene>
<evidence type="ECO:0000256" key="14">
    <source>
        <dbReference type="ARBA" id="ARBA00023727"/>
    </source>
</evidence>
<dbReference type="GO" id="GO:0005789">
    <property type="term" value="C:endoplasmic reticulum membrane"/>
    <property type="evidence" value="ECO:0007669"/>
    <property type="project" value="UniProtKB-SubCell"/>
</dbReference>
<dbReference type="GO" id="GO:0102158">
    <property type="term" value="F:very-long-chain (3R)-3-hydroxyacyl-CoA dehydratase activity"/>
    <property type="evidence" value="ECO:0007669"/>
    <property type="project" value="UniProtKB-EC"/>
</dbReference>
<reference evidence="16" key="1">
    <citation type="submission" date="2023-03" db="EMBL/GenBank/DDBJ databases">
        <title>Electrophorus voltai genome.</title>
        <authorList>
            <person name="Bian C."/>
        </authorList>
    </citation>
    <scope>NUCLEOTIDE SEQUENCE</scope>
    <source>
        <strain evidence="16">CB-2022</strain>
        <tissue evidence="16">Muscle</tissue>
    </source>
</reference>
<dbReference type="EC" id="4.2.1.134" evidence="4 15"/>
<evidence type="ECO:0000256" key="6">
    <source>
        <dbReference type="ARBA" id="ARBA00022692"/>
    </source>
</evidence>
<keyword evidence="11 15" id="KW-0275">Fatty acid biosynthesis</keyword>
<evidence type="ECO:0000256" key="3">
    <source>
        <dbReference type="ARBA" id="ARBA00007811"/>
    </source>
</evidence>
<dbReference type="Proteomes" id="UP001239994">
    <property type="component" value="Unassembled WGS sequence"/>
</dbReference>
<comment type="similarity">
    <text evidence="3 15">Belongs to the very long-chain fatty acids dehydratase HACD family.</text>
</comment>
<feature type="transmembrane region" description="Helical" evidence="15">
    <location>
        <begin position="111"/>
        <end position="129"/>
    </location>
</feature>
<evidence type="ECO:0000256" key="2">
    <source>
        <dbReference type="ARBA" id="ARBA00005194"/>
    </source>
</evidence>
<evidence type="ECO:0000256" key="5">
    <source>
        <dbReference type="ARBA" id="ARBA00022516"/>
    </source>
</evidence>
<evidence type="ECO:0000256" key="9">
    <source>
        <dbReference type="ARBA" id="ARBA00023098"/>
    </source>
</evidence>
<dbReference type="Pfam" id="PF04387">
    <property type="entry name" value="PTPLA"/>
    <property type="match status" value="1"/>
</dbReference>
<comment type="subcellular location">
    <subcellularLocation>
        <location evidence="15">Endoplasmic reticulum membrane</location>
        <topology evidence="15">Multi-pass membrane protein</topology>
    </subcellularLocation>
    <subcellularLocation>
        <location evidence="1">Membrane</location>
        <topology evidence="1">Multi-pass membrane protein</topology>
    </subcellularLocation>
</comment>
<evidence type="ECO:0000256" key="11">
    <source>
        <dbReference type="ARBA" id="ARBA00023160"/>
    </source>
</evidence>
<evidence type="ECO:0000256" key="12">
    <source>
        <dbReference type="ARBA" id="ARBA00023239"/>
    </source>
</evidence>
<keyword evidence="6 15" id="KW-0812">Transmembrane</keyword>
<protein>
    <recommendedName>
        <fullName evidence="4 15">Very-long-chain (3R)-3-hydroxyacyl-CoA dehydratase</fullName>
        <ecNumber evidence="4 15">4.2.1.134</ecNumber>
    </recommendedName>
</protein>
<dbReference type="PANTHER" id="PTHR11035">
    <property type="entry name" value="VERY-LONG-CHAIN (3R)-3-HYDROXYACYL-COA DEHYDRATASE"/>
    <property type="match status" value="1"/>
</dbReference>